<feature type="binding site" evidence="9">
    <location>
        <begin position="123"/>
        <end position="129"/>
    </location>
    <ligand>
        <name>ATP</name>
        <dbReference type="ChEBI" id="CHEBI:30616"/>
    </ligand>
</feature>
<evidence type="ECO:0000256" key="2">
    <source>
        <dbReference type="ARBA" id="ARBA00022679"/>
    </source>
</evidence>
<dbReference type="GO" id="GO:0004595">
    <property type="term" value="F:pantetheine-phosphate adenylyltransferase activity"/>
    <property type="evidence" value="ECO:0007669"/>
    <property type="project" value="UniProtKB-UniRule"/>
</dbReference>
<feature type="domain" description="Cytidyltransferase-like" evidence="10">
    <location>
        <begin position="5"/>
        <end position="133"/>
    </location>
</feature>
<keyword evidence="6 9" id="KW-0460">Magnesium</keyword>
<evidence type="ECO:0000256" key="7">
    <source>
        <dbReference type="ARBA" id="ARBA00022993"/>
    </source>
</evidence>
<gene>
    <name evidence="9" type="primary">coaD</name>
    <name evidence="11" type="ORF">IV88_GL001678</name>
</gene>
<keyword evidence="5 9" id="KW-0067">ATP-binding</keyword>
<proteinExistence type="inferred from homology"/>
<evidence type="ECO:0000259" key="10">
    <source>
        <dbReference type="Pfam" id="PF01467"/>
    </source>
</evidence>
<dbReference type="OrthoDB" id="9806661at2"/>
<feature type="binding site" evidence="9">
    <location>
        <position position="98"/>
    </location>
    <ligand>
        <name>ATP</name>
        <dbReference type="ChEBI" id="CHEBI:30616"/>
    </ligand>
</feature>
<dbReference type="PANTHER" id="PTHR21342:SF1">
    <property type="entry name" value="PHOSPHOPANTETHEINE ADENYLYLTRANSFERASE"/>
    <property type="match status" value="1"/>
</dbReference>
<dbReference type="Gene3D" id="3.40.50.620">
    <property type="entry name" value="HUPs"/>
    <property type="match status" value="1"/>
</dbReference>
<evidence type="ECO:0000256" key="9">
    <source>
        <dbReference type="HAMAP-Rule" id="MF_00151"/>
    </source>
</evidence>
<comment type="function">
    <text evidence="9">Reversibly transfers an adenylyl group from ATP to 4'-phosphopantetheine, yielding dephospho-CoA (dPCoA) and pyrophosphate.</text>
</comment>
<comment type="cofactor">
    <cofactor evidence="9">
        <name>Mg(2+)</name>
        <dbReference type="ChEBI" id="CHEBI:18420"/>
    </cofactor>
</comment>
<dbReference type="PANTHER" id="PTHR21342">
    <property type="entry name" value="PHOSPHOPANTETHEINE ADENYLYLTRANSFERASE"/>
    <property type="match status" value="1"/>
</dbReference>
<feature type="site" description="Transition state stabilizer" evidence="9">
    <location>
        <position position="17"/>
    </location>
</feature>
<evidence type="ECO:0000256" key="4">
    <source>
        <dbReference type="ARBA" id="ARBA00022741"/>
    </source>
</evidence>
<dbReference type="Proteomes" id="UP000051249">
    <property type="component" value="Unassembled WGS sequence"/>
</dbReference>
<dbReference type="InterPro" id="IPR004821">
    <property type="entry name" value="Cyt_trans-like"/>
</dbReference>
<feature type="binding site" evidence="9">
    <location>
        <begin position="9"/>
        <end position="10"/>
    </location>
    <ligand>
        <name>ATP</name>
        <dbReference type="ChEBI" id="CHEBI:30616"/>
    </ligand>
</feature>
<feature type="binding site" evidence="9">
    <location>
        <position position="17"/>
    </location>
    <ligand>
        <name>ATP</name>
        <dbReference type="ChEBI" id="CHEBI:30616"/>
    </ligand>
</feature>
<feature type="binding site" evidence="9">
    <location>
        <position position="87"/>
    </location>
    <ligand>
        <name>substrate</name>
    </ligand>
</feature>
<accession>A0A0R2NIG3</accession>
<dbReference type="PRINTS" id="PR01020">
    <property type="entry name" value="LPSBIOSNTHSS"/>
</dbReference>
<feature type="binding site" evidence="9">
    <location>
        <position position="73"/>
    </location>
    <ligand>
        <name>substrate</name>
    </ligand>
</feature>
<dbReference type="RefSeq" id="WP_057798640.1">
    <property type="nucleotide sequence ID" value="NZ_BJZZ01000015.1"/>
</dbReference>
<evidence type="ECO:0000313" key="11">
    <source>
        <dbReference type="EMBL" id="KRO25598.1"/>
    </source>
</evidence>
<dbReference type="GO" id="GO:0005737">
    <property type="term" value="C:cytoplasm"/>
    <property type="evidence" value="ECO:0007669"/>
    <property type="project" value="UniProtKB-SubCell"/>
</dbReference>
<evidence type="ECO:0000256" key="3">
    <source>
        <dbReference type="ARBA" id="ARBA00022695"/>
    </source>
</evidence>
<evidence type="ECO:0000256" key="6">
    <source>
        <dbReference type="ARBA" id="ARBA00022842"/>
    </source>
</evidence>
<feature type="binding site" evidence="9">
    <location>
        <begin position="88"/>
        <end position="90"/>
    </location>
    <ligand>
        <name>ATP</name>
        <dbReference type="ChEBI" id="CHEBI:30616"/>
    </ligand>
</feature>
<dbReference type="PATRIC" id="fig|480391.4.peg.1715"/>
<keyword evidence="2 9" id="KW-0808">Transferase</keyword>
<evidence type="ECO:0000256" key="1">
    <source>
        <dbReference type="ARBA" id="ARBA00022490"/>
    </source>
</evidence>
<evidence type="ECO:0000256" key="8">
    <source>
        <dbReference type="ARBA" id="ARBA00029346"/>
    </source>
</evidence>
<keyword evidence="7 9" id="KW-0173">Coenzyme A biosynthesis</keyword>
<name>A0A0R2NIG3_9LACO</name>
<dbReference type="InterPro" id="IPR001980">
    <property type="entry name" value="PPAT"/>
</dbReference>
<comment type="subcellular location">
    <subcellularLocation>
        <location evidence="9">Cytoplasm</location>
    </subcellularLocation>
</comment>
<comment type="caution">
    <text evidence="11">The sequence shown here is derived from an EMBL/GenBank/DDBJ whole genome shotgun (WGS) entry which is preliminary data.</text>
</comment>
<comment type="catalytic activity">
    <reaction evidence="8 9">
        <text>(R)-4'-phosphopantetheine + ATP + H(+) = 3'-dephospho-CoA + diphosphate</text>
        <dbReference type="Rhea" id="RHEA:19801"/>
        <dbReference type="ChEBI" id="CHEBI:15378"/>
        <dbReference type="ChEBI" id="CHEBI:30616"/>
        <dbReference type="ChEBI" id="CHEBI:33019"/>
        <dbReference type="ChEBI" id="CHEBI:57328"/>
        <dbReference type="ChEBI" id="CHEBI:61723"/>
        <dbReference type="EC" id="2.7.7.3"/>
    </reaction>
</comment>
<dbReference type="InterPro" id="IPR014729">
    <property type="entry name" value="Rossmann-like_a/b/a_fold"/>
</dbReference>
<evidence type="ECO:0000256" key="5">
    <source>
        <dbReference type="ARBA" id="ARBA00022840"/>
    </source>
</evidence>
<dbReference type="SUPFAM" id="SSF52374">
    <property type="entry name" value="Nucleotidylyl transferase"/>
    <property type="match status" value="1"/>
</dbReference>
<dbReference type="GO" id="GO:0015937">
    <property type="term" value="P:coenzyme A biosynthetic process"/>
    <property type="evidence" value="ECO:0007669"/>
    <property type="project" value="UniProtKB-UniRule"/>
</dbReference>
<keyword evidence="4 9" id="KW-0547">Nucleotide-binding</keyword>
<evidence type="ECO:0000313" key="12">
    <source>
        <dbReference type="Proteomes" id="UP000051249"/>
    </source>
</evidence>
<dbReference type="HAMAP" id="MF_00151">
    <property type="entry name" value="PPAT_bact"/>
    <property type="match status" value="1"/>
</dbReference>
<keyword evidence="3 9" id="KW-0548">Nucleotidyltransferase</keyword>
<keyword evidence="1 9" id="KW-0963">Cytoplasm</keyword>
<feature type="binding site" evidence="9">
    <location>
        <position position="41"/>
    </location>
    <ligand>
        <name>substrate</name>
    </ligand>
</feature>
<protein>
    <recommendedName>
        <fullName evidence="9">Phosphopantetheine adenylyltransferase</fullName>
        <ecNumber evidence="9">2.7.7.3</ecNumber>
    </recommendedName>
    <alternativeName>
        <fullName evidence="9">Dephospho-CoA pyrophosphorylase</fullName>
    </alternativeName>
    <alternativeName>
        <fullName evidence="9">Pantetheine-phosphate adenylyltransferase</fullName>
        <shortName evidence="9">PPAT</shortName>
    </alternativeName>
</protein>
<reference evidence="11 12" key="1">
    <citation type="journal article" date="2015" name="Genome Announc.">
        <title>Expanding the biotechnology potential of lactobacilli through comparative genomics of 213 strains and associated genera.</title>
        <authorList>
            <person name="Sun Z."/>
            <person name="Harris H.M."/>
            <person name="McCann A."/>
            <person name="Guo C."/>
            <person name="Argimon S."/>
            <person name="Zhang W."/>
            <person name="Yang X."/>
            <person name="Jeffery I.B."/>
            <person name="Cooney J.C."/>
            <person name="Kagawa T.F."/>
            <person name="Liu W."/>
            <person name="Song Y."/>
            <person name="Salvetti E."/>
            <person name="Wrobel A."/>
            <person name="Rasinkangas P."/>
            <person name="Parkhill J."/>
            <person name="Rea M.C."/>
            <person name="O'Sullivan O."/>
            <person name="Ritari J."/>
            <person name="Douillard F.P."/>
            <person name="Paul Ross R."/>
            <person name="Yang R."/>
            <person name="Briner A.E."/>
            <person name="Felis G.E."/>
            <person name="de Vos W.M."/>
            <person name="Barrangou R."/>
            <person name="Klaenhammer T.R."/>
            <person name="Caufield P.W."/>
            <person name="Cui Y."/>
            <person name="Zhang H."/>
            <person name="O'Toole P.W."/>
        </authorList>
    </citation>
    <scope>NUCLEOTIDE SEQUENCE [LARGE SCALE GENOMIC DNA]</scope>
    <source>
        <strain evidence="11 12">DSM 23026</strain>
    </source>
</reference>
<sequence length="159" mass="17911">MTIALYAGSFDPLTNGHLDVIKRSSNIFDQLIIAVGENTSKNNLFTPQERVNFIEKATQYLPNVKVIGYQGLTVELFKQFDVNVLVRGLRNGTDLLYEQQIAEMNHFLDKEVETVFIPADPKWNKTSSSLLKEVIMMGGNIEGLAPDYVISAMKSRLKK</sequence>
<organism evidence="11 12">
    <name type="scientific">Pediococcus argentinicus</name>
    <dbReference type="NCBI Taxonomy" id="480391"/>
    <lineage>
        <taxon>Bacteria</taxon>
        <taxon>Bacillati</taxon>
        <taxon>Bacillota</taxon>
        <taxon>Bacilli</taxon>
        <taxon>Lactobacillales</taxon>
        <taxon>Lactobacillaceae</taxon>
        <taxon>Pediococcus</taxon>
    </lineage>
</organism>
<comment type="pathway">
    <text evidence="9">Cofactor biosynthesis; coenzyme A biosynthesis; CoA from (R)-pantothenate: step 4/5.</text>
</comment>
<dbReference type="EMBL" id="JQCQ01000008">
    <property type="protein sequence ID" value="KRO25598.1"/>
    <property type="molecule type" value="Genomic_DNA"/>
</dbReference>
<dbReference type="EC" id="2.7.7.3" evidence="9"/>
<comment type="subunit">
    <text evidence="9">Homohexamer.</text>
</comment>
<dbReference type="NCBIfam" id="TIGR00125">
    <property type="entry name" value="cyt_tran_rel"/>
    <property type="match status" value="1"/>
</dbReference>
<dbReference type="NCBIfam" id="TIGR01510">
    <property type="entry name" value="coaD_prev_kdtB"/>
    <property type="match status" value="1"/>
</dbReference>
<feature type="binding site" evidence="9">
    <location>
        <position position="9"/>
    </location>
    <ligand>
        <name>substrate</name>
    </ligand>
</feature>
<dbReference type="AlphaFoldDB" id="A0A0R2NIG3"/>
<dbReference type="CDD" id="cd02163">
    <property type="entry name" value="PPAT"/>
    <property type="match status" value="1"/>
</dbReference>
<dbReference type="GO" id="GO:0005524">
    <property type="term" value="F:ATP binding"/>
    <property type="evidence" value="ECO:0007669"/>
    <property type="project" value="UniProtKB-KW"/>
</dbReference>
<dbReference type="UniPathway" id="UPA00241">
    <property type="reaction ID" value="UER00355"/>
</dbReference>
<comment type="similarity">
    <text evidence="9">Belongs to the bacterial CoaD family.</text>
</comment>
<dbReference type="Pfam" id="PF01467">
    <property type="entry name" value="CTP_transf_like"/>
    <property type="match status" value="1"/>
</dbReference>
<keyword evidence="12" id="KW-1185">Reference proteome</keyword>